<organism evidence="2 3">
    <name type="scientific">Halobium salinum</name>
    <dbReference type="NCBI Taxonomy" id="1364940"/>
    <lineage>
        <taxon>Archaea</taxon>
        <taxon>Methanobacteriati</taxon>
        <taxon>Methanobacteriota</taxon>
        <taxon>Stenosarchaea group</taxon>
        <taxon>Halobacteria</taxon>
        <taxon>Halobacteriales</taxon>
        <taxon>Haloferacaceae</taxon>
        <taxon>Halobium</taxon>
    </lineage>
</organism>
<sequence>MNVVTFSEADAATTDATGAGDLAAGSNERTTGRQTATYAEMSRALQSF</sequence>
<evidence type="ECO:0000313" key="3">
    <source>
        <dbReference type="Proteomes" id="UP001595921"/>
    </source>
</evidence>
<name>A0ABD5P8Y7_9EURY</name>
<feature type="compositionally biased region" description="Low complexity" evidence="1">
    <location>
        <begin position="9"/>
        <end position="25"/>
    </location>
</feature>
<proteinExistence type="predicted"/>
<accession>A0ABD5P8Y7</accession>
<evidence type="ECO:0000313" key="2">
    <source>
        <dbReference type="EMBL" id="MFC4357352.1"/>
    </source>
</evidence>
<dbReference type="EMBL" id="JBHSDS010000003">
    <property type="protein sequence ID" value="MFC4357352.1"/>
    <property type="molecule type" value="Genomic_DNA"/>
</dbReference>
<evidence type="ECO:0000256" key="1">
    <source>
        <dbReference type="SAM" id="MobiDB-lite"/>
    </source>
</evidence>
<keyword evidence="3" id="KW-1185">Reference proteome</keyword>
<dbReference type="Proteomes" id="UP001595921">
    <property type="component" value="Unassembled WGS sequence"/>
</dbReference>
<dbReference type="AlphaFoldDB" id="A0ABD5P8Y7"/>
<gene>
    <name evidence="2" type="ORF">ACFO0N_05240</name>
</gene>
<dbReference type="RefSeq" id="WP_267622350.1">
    <property type="nucleotide sequence ID" value="NZ_JAODIW010000006.1"/>
</dbReference>
<comment type="caution">
    <text evidence="2">The sequence shown here is derived from an EMBL/GenBank/DDBJ whole genome shotgun (WGS) entry which is preliminary data.</text>
</comment>
<reference evidence="2 3" key="1">
    <citation type="journal article" date="2019" name="Int. J. Syst. Evol. Microbiol.">
        <title>The Global Catalogue of Microorganisms (GCM) 10K type strain sequencing project: providing services to taxonomists for standard genome sequencing and annotation.</title>
        <authorList>
            <consortium name="The Broad Institute Genomics Platform"/>
            <consortium name="The Broad Institute Genome Sequencing Center for Infectious Disease"/>
            <person name="Wu L."/>
            <person name="Ma J."/>
        </authorList>
    </citation>
    <scope>NUCLEOTIDE SEQUENCE [LARGE SCALE GENOMIC DNA]</scope>
    <source>
        <strain evidence="2 3">CGMCC 1.12553</strain>
    </source>
</reference>
<feature type="region of interest" description="Disordered" evidence="1">
    <location>
        <begin position="1"/>
        <end position="31"/>
    </location>
</feature>
<protein>
    <submittedName>
        <fullName evidence="2">Uncharacterized protein</fullName>
    </submittedName>
</protein>